<dbReference type="SUPFAM" id="SSF55781">
    <property type="entry name" value="GAF domain-like"/>
    <property type="match status" value="1"/>
</dbReference>
<dbReference type="InterPro" id="IPR014757">
    <property type="entry name" value="Tscrpt_reg_IclR_C"/>
</dbReference>
<proteinExistence type="predicted"/>
<dbReference type="EMBL" id="JBHRZG010000002">
    <property type="protein sequence ID" value="MFC3831588.1"/>
    <property type="molecule type" value="Genomic_DNA"/>
</dbReference>
<dbReference type="Gene3D" id="3.30.450.40">
    <property type="match status" value="1"/>
</dbReference>
<name>A0ABV7Z3B1_9DEIO</name>
<feature type="domain" description="IclR-ED" evidence="1">
    <location>
        <begin position="1"/>
        <end position="111"/>
    </location>
</feature>
<dbReference type="PANTHER" id="PTHR30136">
    <property type="entry name" value="HELIX-TURN-HELIX TRANSCRIPTIONAL REGULATOR, ICLR FAMILY"/>
    <property type="match status" value="1"/>
</dbReference>
<accession>A0ABV7Z3B1</accession>
<dbReference type="InterPro" id="IPR050707">
    <property type="entry name" value="HTH_MetabolicPath_Reg"/>
</dbReference>
<organism evidence="2 3">
    <name type="scientific">Deinococcus rufus</name>
    <dbReference type="NCBI Taxonomy" id="2136097"/>
    <lineage>
        <taxon>Bacteria</taxon>
        <taxon>Thermotogati</taxon>
        <taxon>Deinococcota</taxon>
        <taxon>Deinococci</taxon>
        <taxon>Deinococcales</taxon>
        <taxon>Deinococcaceae</taxon>
        <taxon>Deinococcus</taxon>
    </lineage>
</organism>
<dbReference type="PANTHER" id="PTHR30136:SF24">
    <property type="entry name" value="HTH-TYPE TRANSCRIPTIONAL REPRESSOR ALLR"/>
    <property type="match status" value="1"/>
</dbReference>
<dbReference type="RefSeq" id="WP_322473692.1">
    <property type="nucleotide sequence ID" value="NZ_JBHRZG010000002.1"/>
</dbReference>
<evidence type="ECO:0000313" key="3">
    <source>
        <dbReference type="Proteomes" id="UP001595803"/>
    </source>
</evidence>
<reference evidence="3" key="1">
    <citation type="journal article" date="2019" name="Int. J. Syst. Evol. Microbiol.">
        <title>The Global Catalogue of Microorganisms (GCM) 10K type strain sequencing project: providing services to taxonomists for standard genome sequencing and annotation.</title>
        <authorList>
            <consortium name="The Broad Institute Genomics Platform"/>
            <consortium name="The Broad Institute Genome Sequencing Center for Infectious Disease"/>
            <person name="Wu L."/>
            <person name="Ma J."/>
        </authorList>
    </citation>
    <scope>NUCLEOTIDE SEQUENCE [LARGE SCALE GENOMIC DNA]</scope>
    <source>
        <strain evidence="3">CCTCC AB 2017081</strain>
    </source>
</reference>
<comment type="caution">
    <text evidence="2">The sequence shown here is derived from an EMBL/GenBank/DDBJ whole genome shotgun (WGS) entry which is preliminary data.</text>
</comment>
<dbReference type="InterPro" id="IPR029016">
    <property type="entry name" value="GAF-like_dom_sf"/>
</dbReference>
<sequence>MFTTPDSIAPLYCRDVGKQFLADLPPARMNKMIDNTGLRPWTPHTINSADDLDAALQVVRQQGYAVDDEEREIGVRCLFTPILSDTVVVTDGGAESLSLYPRDLAALVIPV</sequence>
<dbReference type="Pfam" id="PF01614">
    <property type="entry name" value="IclR_C"/>
    <property type="match status" value="1"/>
</dbReference>
<protein>
    <submittedName>
        <fullName evidence="2">IclR family transcriptional regulator C-terminal domain-containing protein</fullName>
    </submittedName>
</protein>
<evidence type="ECO:0000313" key="2">
    <source>
        <dbReference type="EMBL" id="MFC3831588.1"/>
    </source>
</evidence>
<gene>
    <name evidence="2" type="ORF">ACFOSB_01780</name>
</gene>
<dbReference type="PROSITE" id="PS51078">
    <property type="entry name" value="ICLR_ED"/>
    <property type="match status" value="1"/>
</dbReference>
<dbReference type="Proteomes" id="UP001595803">
    <property type="component" value="Unassembled WGS sequence"/>
</dbReference>
<evidence type="ECO:0000259" key="1">
    <source>
        <dbReference type="PROSITE" id="PS51078"/>
    </source>
</evidence>
<keyword evidence="3" id="KW-1185">Reference proteome</keyword>